<accession>A0A0M2EIU6</accession>
<protein>
    <submittedName>
        <fullName evidence="2">Uncharacterized protein</fullName>
    </submittedName>
</protein>
<organism evidence="2 3">
    <name type="scientific">Bacillus safensis</name>
    <dbReference type="NCBI Taxonomy" id="561879"/>
    <lineage>
        <taxon>Bacteria</taxon>
        <taxon>Bacillati</taxon>
        <taxon>Bacillota</taxon>
        <taxon>Bacilli</taxon>
        <taxon>Bacillales</taxon>
        <taxon>Bacillaceae</taxon>
        <taxon>Bacillus</taxon>
    </lineage>
</organism>
<keyword evidence="1" id="KW-0812">Transmembrane</keyword>
<dbReference type="AlphaFoldDB" id="A0A0M2EIU6"/>
<keyword evidence="1" id="KW-1133">Transmembrane helix</keyword>
<evidence type="ECO:0000313" key="3">
    <source>
        <dbReference type="Proteomes" id="UP000185426"/>
    </source>
</evidence>
<evidence type="ECO:0000313" key="2">
    <source>
        <dbReference type="EMBL" id="APT44507.1"/>
    </source>
</evidence>
<dbReference type="Proteomes" id="UP000185426">
    <property type="component" value="Chromosome"/>
</dbReference>
<feature type="transmembrane region" description="Helical" evidence="1">
    <location>
        <begin position="23"/>
        <end position="43"/>
    </location>
</feature>
<proteinExistence type="predicted"/>
<gene>
    <name evidence="2" type="ORF">BSA145_00320</name>
</gene>
<sequence length="64" mass="7208">MRNNNANKSLKFKSIRAANVVDVHIQLFVSLNFAVFVSANLHIKDKFLALKKPAGNPHKWEGGY</sequence>
<reference evidence="2 3" key="1">
    <citation type="submission" date="2016-05" db="EMBL/GenBank/DDBJ databases">
        <title>Complete Genome and Methylome Analysis of Psychrotrophic Bacterial Isolates from Antarctic Lake Untersee.</title>
        <authorList>
            <person name="Fomenkov A."/>
            <person name="Akimov V.N."/>
            <person name="Vasilyeva L.V."/>
            <person name="Andersen D."/>
            <person name="Vincze T."/>
            <person name="Roberts R.J."/>
        </authorList>
    </citation>
    <scope>NUCLEOTIDE SEQUENCE [LARGE SCALE GENOMIC DNA]</scope>
    <source>
        <strain evidence="2 3">U14-5</strain>
    </source>
</reference>
<keyword evidence="1" id="KW-0472">Membrane</keyword>
<name>A0A0M2EIU6_BACIA</name>
<dbReference type="EMBL" id="CP015607">
    <property type="protein sequence ID" value="APT44507.1"/>
    <property type="molecule type" value="Genomic_DNA"/>
</dbReference>
<evidence type="ECO:0000256" key="1">
    <source>
        <dbReference type="SAM" id="Phobius"/>
    </source>
</evidence>